<gene>
    <name evidence="1" type="ORF">N7452_008268</name>
</gene>
<dbReference type="AlphaFoldDB" id="A0A9W9Q9J8"/>
<organism evidence="1 2">
    <name type="scientific">Penicillium brevicompactum</name>
    <dbReference type="NCBI Taxonomy" id="5074"/>
    <lineage>
        <taxon>Eukaryota</taxon>
        <taxon>Fungi</taxon>
        <taxon>Dikarya</taxon>
        <taxon>Ascomycota</taxon>
        <taxon>Pezizomycotina</taxon>
        <taxon>Eurotiomycetes</taxon>
        <taxon>Eurotiomycetidae</taxon>
        <taxon>Eurotiales</taxon>
        <taxon>Aspergillaceae</taxon>
        <taxon>Penicillium</taxon>
    </lineage>
</organism>
<reference evidence="1" key="1">
    <citation type="submission" date="2022-12" db="EMBL/GenBank/DDBJ databases">
        <authorList>
            <person name="Petersen C."/>
        </authorList>
    </citation>
    <scope>NUCLEOTIDE SEQUENCE</scope>
    <source>
        <strain evidence="1">IBT 35673</strain>
    </source>
</reference>
<dbReference type="EMBL" id="JAPZBQ010000005">
    <property type="protein sequence ID" value="KAJ5327878.1"/>
    <property type="molecule type" value="Genomic_DNA"/>
</dbReference>
<accession>A0A9W9Q9J8</accession>
<evidence type="ECO:0000313" key="2">
    <source>
        <dbReference type="Proteomes" id="UP001147695"/>
    </source>
</evidence>
<dbReference type="Proteomes" id="UP001147695">
    <property type="component" value="Unassembled WGS sequence"/>
</dbReference>
<sequence>MAIFGLACDDDKIRSRVTEVLRRDLERHPLNSLGHLLSLLNSELRVIQYTLANNIQAQLPGQSQD</sequence>
<protein>
    <submittedName>
        <fullName evidence="1">Uncharacterized protein</fullName>
    </submittedName>
</protein>
<comment type="caution">
    <text evidence="1">The sequence shown here is derived from an EMBL/GenBank/DDBJ whole genome shotgun (WGS) entry which is preliminary data.</text>
</comment>
<evidence type="ECO:0000313" key="1">
    <source>
        <dbReference type="EMBL" id="KAJ5327878.1"/>
    </source>
</evidence>
<name>A0A9W9Q9J8_PENBR</name>
<proteinExistence type="predicted"/>
<reference evidence="1" key="2">
    <citation type="journal article" date="2023" name="IMA Fungus">
        <title>Comparative genomic study of the Penicillium genus elucidates a diverse pangenome and 15 lateral gene transfer events.</title>
        <authorList>
            <person name="Petersen C."/>
            <person name="Sorensen T."/>
            <person name="Nielsen M.R."/>
            <person name="Sondergaard T.E."/>
            <person name="Sorensen J.L."/>
            <person name="Fitzpatrick D.A."/>
            <person name="Frisvad J.C."/>
            <person name="Nielsen K.L."/>
        </authorList>
    </citation>
    <scope>NUCLEOTIDE SEQUENCE</scope>
    <source>
        <strain evidence="1">IBT 35673</strain>
    </source>
</reference>